<gene>
    <name evidence="2" type="ORF">LSALG_LOCUS26965</name>
</gene>
<sequence length="283" mass="30912">MHARVCWVALGGRGNVGFSGPTSPSQPTVGVVSPVRLPIPAPSDEETESDDAGLRPRKVRMIVFVARLLGGIGVFLVWAHLKVLFSRASLPGWRNRNLISPLAFQVYAPNWAIGMDSILSEETATQEWSYAHPDHNEFACEPVKLSILLWPARRSLWKIMWPLWRTDQSDLKIHVSSLTLEKGVLASELARICQRDLRFRKTCGALGFEKGIQLGGCSTIASESGVSDHGYIARSAKEVVAALSSLVETDFEGLFLLGKLDYDSLRQFCCGLSPGGSSSDSEG</sequence>
<keyword evidence="1" id="KW-0472">Membrane</keyword>
<dbReference type="Proteomes" id="UP001177003">
    <property type="component" value="Chromosome 5"/>
</dbReference>
<keyword evidence="3" id="KW-1185">Reference proteome</keyword>
<accession>A0AA35Z824</accession>
<dbReference type="AlphaFoldDB" id="A0AA35Z824"/>
<dbReference type="EMBL" id="OX465081">
    <property type="protein sequence ID" value="CAI9287610.1"/>
    <property type="molecule type" value="Genomic_DNA"/>
</dbReference>
<proteinExistence type="predicted"/>
<evidence type="ECO:0000256" key="1">
    <source>
        <dbReference type="SAM" id="Phobius"/>
    </source>
</evidence>
<reference evidence="2" key="1">
    <citation type="submission" date="2023-04" db="EMBL/GenBank/DDBJ databases">
        <authorList>
            <person name="Vijverberg K."/>
            <person name="Xiong W."/>
            <person name="Schranz E."/>
        </authorList>
    </citation>
    <scope>NUCLEOTIDE SEQUENCE</scope>
</reference>
<evidence type="ECO:0000313" key="2">
    <source>
        <dbReference type="EMBL" id="CAI9287610.1"/>
    </source>
</evidence>
<evidence type="ECO:0000313" key="3">
    <source>
        <dbReference type="Proteomes" id="UP001177003"/>
    </source>
</evidence>
<organism evidence="2 3">
    <name type="scientific">Lactuca saligna</name>
    <name type="common">Willowleaf lettuce</name>
    <dbReference type="NCBI Taxonomy" id="75948"/>
    <lineage>
        <taxon>Eukaryota</taxon>
        <taxon>Viridiplantae</taxon>
        <taxon>Streptophyta</taxon>
        <taxon>Embryophyta</taxon>
        <taxon>Tracheophyta</taxon>
        <taxon>Spermatophyta</taxon>
        <taxon>Magnoliopsida</taxon>
        <taxon>eudicotyledons</taxon>
        <taxon>Gunneridae</taxon>
        <taxon>Pentapetalae</taxon>
        <taxon>asterids</taxon>
        <taxon>campanulids</taxon>
        <taxon>Asterales</taxon>
        <taxon>Asteraceae</taxon>
        <taxon>Cichorioideae</taxon>
        <taxon>Cichorieae</taxon>
        <taxon>Lactucinae</taxon>
        <taxon>Lactuca</taxon>
    </lineage>
</organism>
<feature type="transmembrane region" description="Helical" evidence="1">
    <location>
        <begin position="61"/>
        <end position="81"/>
    </location>
</feature>
<name>A0AA35Z824_LACSI</name>
<keyword evidence="1" id="KW-1133">Transmembrane helix</keyword>
<protein>
    <submittedName>
        <fullName evidence="2">Uncharacterized protein</fullName>
    </submittedName>
</protein>
<keyword evidence="1" id="KW-0812">Transmembrane</keyword>